<proteinExistence type="predicted"/>
<feature type="region of interest" description="Disordered" evidence="1">
    <location>
        <begin position="458"/>
        <end position="520"/>
    </location>
</feature>
<feature type="compositionally biased region" description="Basic residues" evidence="1">
    <location>
        <begin position="501"/>
        <end position="513"/>
    </location>
</feature>
<reference evidence="2 3" key="1">
    <citation type="submission" date="2019-01" db="EMBL/GenBank/DDBJ databases">
        <title>A draft genome assembly of the solar-powered sea slug Elysia chlorotica.</title>
        <authorList>
            <person name="Cai H."/>
            <person name="Li Q."/>
            <person name="Fang X."/>
            <person name="Li J."/>
            <person name="Curtis N.E."/>
            <person name="Altenburger A."/>
            <person name="Shibata T."/>
            <person name="Feng M."/>
            <person name="Maeda T."/>
            <person name="Schwartz J.A."/>
            <person name="Shigenobu S."/>
            <person name="Lundholm N."/>
            <person name="Nishiyama T."/>
            <person name="Yang H."/>
            <person name="Hasebe M."/>
            <person name="Li S."/>
            <person name="Pierce S.K."/>
            <person name="Wang J."/>
        </authorList>
    </citation>
    <scope>NUCLEOTIDE SEQUENCE [LARGE SCALE GENOMIC DNA]</scope>
    <source>
        <strain evidence="2">EC2010</strain>
        <tissue evidence="2">Whole organism of an adult</tissue>
    </source>
</reference>
<keyword evidence="3" id="KW-1185">Reference proteome</keyword>
<evidence type="ECO:0000313" key="2">
    <source>
        <dbReference type="EMBL" id="RUS83668.1"/>
    </source>
</evidence>
<dbReference type="Proteomes" id="UP000271974">
    <property type="component" value="Unassembled WGS sequence"/>
</dbReference>
<organism evidence="2 3">
    <name type="scientific">Elysia chlorotica</name>
    <name type="common">Eastern emerald elysia</name>
    <name type="synonym">Sea slug</name>
    <dbReference type="NCBI Taxonomy" id="188477"/>
    <lineage>
        <taxon>Eukaryota</taxon>
        <taxon>Metazoa</taxon>
        <taxon>Spiralia</taxon>
        <taxon>Lophotrochozoa</taxon>
        <taxon>Mollusca</taxon>
        <taxon>Gastropoda</taxon>
        <taxon>Heterobranchia</taxon>
        <taxon>Euthyneura</taxon>
        <taxon>Panpulmonata</taxon>
        <taxon>Sacoglossa</taxon>
        <taxon>Placobranchoidea</taxon>
        <taxon>Plakobranchidae</taxon>
        <taxon>Elysia</taxon>
    </lineage>
</organism>
<evidence type="ECO:0000313" key="3">
    <source>
        <dbReference type="Proteomes" id="UP000271974"/>
    </source>
</evidence>
<protein>
    <submittedName>
        <fullName evidence="2">Uncharacterized protein</fullName>
    </submittedName>
</protein>
<feature type="non-terminal residue" evidence="2">
    <location>
        <position position="520"/>
    </location>
</feature>
<dbReference type="AlphaFoldDB" id="A0A3S0ZP77"/>
<name>A0A3S0ZP77_ELYCH</name>
<sequence>MAMACLDLLQDSISEVPNKEARECLINFIQICSALYTAEARDGVSSQNIACMCRARILKIHQKSVYLLEYLLNAPIPNKQNAIKAVLNKLNKLNRISEKLDRKFGKVEYYGGDVETLSEQSQRNSEDLTEQKLPTVKDASFARARVQEIMSGLNGLAHLDQELHEDEVEAWAINRHLSKRLDALKQKASAHPAIEVYTAHNCRSPLASRGRYQEYQLYAAALERVLKKITKVKDTLAKSNRSSLAELEKQLPFLDTLSHTLGRLHVTTLEESSTTAEQREAADSRAYARRLGCPQSLACDNGRERQMAENLTHALASIGSLRRLMDVRVGQVTAVLNKCSGDLGAHPTKSTNGPSYYNAGDSEKVPRPLGQPPRKGCILDVKAFKCMASGEKKCREQLIDCTRLLFSATDDLLQTVRARLSVVKSKTMVDSALCRPFPETSILRLDLIRLLLAQSDEPAVSPPAKTTNVNPRGRKKDPKGARKIETFTGSPQKIVTFSGRKSPRSKSPAKKVTKVTNKRD</sequence>
<dbReference type="OrthoDB" id="10609171at2759"/>
<comment type="caution">
    <text evidence="2">The sequence shown here is derived from an EMBL/GenBank/DDBJ whole genome shotgun (WGS) entry which is preliminary data.</text>
</comment>
<feature type="region of interest" description="Disordered" evidence="1">
    <location>
        <begin position="343"/>
        <end position="371"/>
    </location>
</feature>
<gene>
    <name evidence="2" type="ORF">EGW08_008574</name>
</gene>
<evidence type="ECO:0000256" key="1">
    <source>
        <dbReference type="SAM" id="MobiDB-lite"/>
    </source>
</evidence>
<accession>A0A3S0ZP77</accession>
<dbReference type="EMBL" id="RQTK01000235">
    <property type="protein sequence ID" value="RUS83668.1"/>
    <property type="molecule type" value="Genomic_DNA"/>
</dbReference>